<comment type="caution">
    <text evidence="1">The sequence shown here is derived from an EMBL/GenBank/DDBJ whole genome shotgun (WGS) entry which is preliminary data.</text>
</comment>
<dbReference type="EMBL" id="BARS01034290">
    <property type="protein sequence ID" value="GAG20579.1"/>
    <property type="molecule type" value="Genomic_DNA"/>
</dbReference>
<gene>
    <name evidence="1" type="ORF">S01H1_52993</name>
</gene>
<name>X0VQD8_9ZZZZ</name>
<organism evidence="1">
    <name type="scientific">marine sediment metagenome</name>
    <dbReference type="NCBI Taxonomy" id="412755"/>
    <lineage>
        <taxon>unclassified sequences</taxon>
        <taxon>metagenomes</taxon>
        <taxon>ecological metagenomes</taxon>
    </lineage>
</organism>
<reference evidence="1" key="1">
    <citation type="journal article" date="2014" name="Front. Microbiol.">
        <title>High frequency of phylogenetically diverse reductive dehalogenase-homologous genes in deep subseafloor sedimentary metagenomes.</title>
        <authorList>
            <person name="Kawai M."/>
            <person name="Futagami T."/>
            <person name="Toyoda A."/>
            <person name="Takaki Y."/>
            <person name="Nishi S."/>
            <person name="Hori S."/>
            <person name="Arai W."/>
            <person name="Tsubouchi T."/>
            <person name="Morono Y."/>
            <person name="Uchiyama I."/>
            <person name="Ito T."/>
            <person name="Fujiyama A."/>
            <person name="Inagaki F."/>
            <person name="Takami H."/>
        </authorList>
    </citation>
    <scope>NUCLEOTIDE SEQUENCE</scope>
    <source>
        <strain evidence="1">Expedition CK06-06</strain>
    </source>
</reference>
<proteinExistence type="predicted"/>
<accession>X0VQD8</accession>
<dbReference type="AlphaFoldDB" id="X0VQD8"/>
<evidence type="ECO:0000313" key="1">
    <source>
        <dbReference type="EMBL" id="GAG20579.1"/>
    </source>
</evidence>
<protein>
    <submittedName>
        <fullName evidence="1">Uncharacterized protein</fullName>
    </submittedName>
</protein>
<sequence>MDAFAGRGNVLTFSTDGNTFYFGTLGAGVWKRAIERWNGLGADDAQRN</sequence>